<dbReference type="Proteomes" id="UP000515915">
    <property type="component" value="Segment"/>
</dbReference>
<feature type="transmembrane region" description="Helical" evidence="1">
    <location>
        <begin position="36"/>
        <end position="57"/>
    </location>
</feature>
<organism evidence="2 3">
    <name type="scientific">Bacillus phage 1_ICo-2020</name>
    <dbReference type="NCBI Taxonomy" id="2759272"/>
    <lineage>
        <taxon>Viruses</taxon>
        <taxon>Duplodnaviria</taxon>
        <taxon>Heunggongvirae</taxon>
        <taxon>Uroviricota</taxon>
        <taxon>Caudoviricetes</taxon>
        <taxon>Ehrlichviridae</taxon>
        <taxon>Suttonboningtonvirus</taxon>
        <taxon>Suttonboningtonvirus sv1ICo2020</taxon>
    </lineage>
</organism>
<name>A0A7G8AKH8_9CAUD</name>
<accession>A0A7G8AKH8</accession>
<evidence type="ECO:0000256" key="1">
    <source>
        <dbReference type="SAM" id="Phobius"/>
    </source>
</evidence>
<reference evidence="2 3" key="1">
    <citation type="submission" date="2020-06" db="EMBL/GenBank/DDBJ databases">
        <authorList>
            <person name="Connerton I.F."/>
        </authorList>
    </citation>
    <scope>NUCLEOTIDE SEQUENCE [LARGE SCALE GENOMIC DNA]</scope>
</reference>
<evidence type="ECO:0000313" key="3">
    <source>
        <dbReference type="Proteomes" id="UP000515915"/>
    </source>
</evidence>
<protein>
    <submittedName>
        <fullName evidence="2">Uncharacterized protein</fullName>
    </submittedName>
</protein>
<proteinExistence type="predicted"/>
<keyword evidence="1" id="KW-0812">Transmembrane</keyword>
<keyword evidence="3" id="KW-1185">Reference proteome</keyword>
<evidence type="ECO:0000313" key="2">
    <source>
        <dbReference type="EMBL" id="QNI20423.1"/>
    </source>
</evidence>
<dbReference type="EMBL" id="MT700412">
    <property type="protein sequence ID" value="QNI20423.1"/>
    <property type="molecule type" value="Genomic_DNA"/>
</dbReference>
<keyword evidence="1" id="KW-0472">Membrane</keyword>
<sequence length="183" mass="20181">MNNQTRVERYQQAIEEAITDSPRVTLWSKIKKAIKVTVITAASLFALLVTCLIVDIANDTPEEKAAYTNPKKVTTKKTLPQEVKVAGTQSIDYKRATLRQILSQQYSMVSAYEVKAVNGDTYSLENVDRNSVDKGEFALESKYQVGDVVVIMWANDGGDEIAGSVKLASASELDTQWNKAGDN</sequence>
<keyword evidence="1" id="KW-1133">Transmembrane helix</keyword>